<name>A0ABS5BI18_9MOLU</name>
<reference evidence="2" key="1">
    <citation type="submission" date="2019-10" db="EMBL/GenBank/DDBJ databases">
        <title>Whole Genome Sequencing and Characterization of Texas Phoenix Palm Decline Phytoplasma Belongs to Lethal Yellowing (16SrIV) Group.</title>
        <authorList>
            <person name="Bao M."/>
        </authorList>
    </citation>
    <scope>NUCLEOTIDE SEQUENCE [LARGE SCALE GENOMIC DNA]</scope>
    <source>
        <strain evidence="2">ACPD</strain>
    </source>
</reference>
<proteinExistence type="predicted"/>
<evidence type="ECO:0000256" key="1">
    <source>
        <dbReference type="SAM" id="Phobius"/>
    </source>
</evidence>
<protein>
    <recommendedName>
        <fullName evidence="4">Effector</fullName>
    </recommendedName>
</protein>
<comment type="caution">
    <text evidence="2">The sequence shown here is derived from an EMBL/GenBank/DDBJ whole genome shotgun (WGS) entry which is preliminary data.</text>
</comment>
<accession>A0ABS5BI18</accession>
<dbReference type="Proteomes" id="UP001192346">
    <property type="component" value="Unassembled WGS sequence"/>
</dbReference>
<keyword evidence="3" id="KW-1185">Reference proteome</keyword>
<gene>
    <name evidence="2" type="ORF">FEF22_000280</name>
</gene>
<dbReference type="EMBL" id="VBRA02000004">
    <property type="protein sequence ID" value="MBP3059226.1"/>
    <property type="molecule type" value="Genomic_DNA"/>
</dbReference>
<evidence type="ECO:0000313" key="2">
    <source>
        <dbReference type="EMBL" id="MBP3059226.1"/>
    </source>
</evidence>
<keyword evidence="1" id="KW-0472">Membrane</keyword>
<evidence type="ECO:0000313" key="3">
    <source>
        <dbReference type="Proteomes" id="UP001192346"/>
    </source>
</evidence>
<organism evidence="2 3">
    <name type="scientific">Texas Phoenix palm phytoplasma</name>
    <dbReference type="NCBI Taxonomy" id="176709"/>
    <lineage>
        <taxon>Bacteria</taxon>
        <taxon>Bacillati</taxon>
        <taxon>Mycoplasmatota</taxon>
        <taxon>Mollicutes</taxon>
        <taxon>Acholeplasmatales</taxon>
        <taxon>Acholeplasmataceae</taxon>
        <taxon>Candidatus Phytoplasma</taxon>
        <taxon>16SrIV (Coconut lethal yellows group)</taxon>
    </lineage>
</organism>
<evidence type="ECO:0008006" key="4">
    <source>
        <dbReference type="Google" id="ProtNLM"/>
    </source>
</evidence>
<keyword evidence="1" id="KW-0812">Transmembrane</keyword>
<sequence length="244" mass="29073">MRNKKYFLFIIYVLIFIILIILSLFNFFFSPFFKIPLKEVNFKEKKISEKIKEIIPEVTKEITSKKIIPENNFTENINKNINKEEKIIESQIIENKIISEDKNEENNLNTNSKSEEELLEEYYSFVSKPVIDEEEEVFSNQKKNYLSNIDDIGKTIFQEIFPELTHFRDIDIRGKTFDEVDEITEKYILMQNNISSEEKNKIVNNYHYKPWFVKFSKNNEKNLLENIVGVDSLLLATTRIPVLF</sequence>
<dbReference type="RefSeq" id="WP_138107861.1">
    <property type="nucleotide sequence ID" value="NZ_VBRA02000004.1"/>
</dbReference>
<feature type="transmembrane region" description="Helical" evidence="1">
    <location>
        <begin position="6"/>
        <end position="29"/>
    </location>
</feature>
<keyword evidence="1" id="KW-1133">Transmembrane helix</keyword>